<gene>
    <name evidence="7" type="ORF">DXC81_08965</name>
</gene>
<dbReference type="Pfam" id="PF04263">
    <property type="entry name" value="TPK_catalytic"/>
    <property type="match status" value="1"/>
</dbReference>
<evidence type="ECO:0000256" key="5">
    <source>
        <dbReference type="NCBIfam" id="TIGR01378"/>
    </source>
</evidence>
<accession>A0A3E4QPU1</accession>
<evidence type="ECO:0000313" key="8">
    <source>
        <dbReference type="Proteomes" id="UP000260943"/>
    </source>
</evidence>
<sequence>MRMKVLLVGGSPEQCSADLLCRIADQVDKVVAVDRGLDMLLASGIAVDLFCGDADSVGEDGRRLVNGIGSSSDPLALLEVERYNPHKDFTDLDLALKAIETRWGLVHIIATCLEGGLPDHFLAVMGRLMNWKGSVELIHDGRRGRILKAGQAWSLGGHQGARFSFIPLSDTCEVSEHRMRWELDHKQATLLSDLGISNELDYPDGSITCHKGTIVAWVFPRLA</sequence>
<evidence type="ECO:0000256" key="2">
    <source>
        <dbReference type="ARBA" id="ARBA00022741"/>
    </source>
</evidence>
<name>A0A3E4QPU1_9ACTN</name>
<protein>
    <recommendedName>
        <fullName evidence="5">Thiamine diphosphokinase</fullName>
        <ecNumber evidence="5">2.7.6.2</ecNumber>
    </recommendedName>
</protein>
<dbReference type="InterPro" id="IPR006282">
    <property type="entry name" value="Thi_PPkinase"/>
</dbReference>
<dbReference type="InterPro" id="IPR007373">
    <property type="entry name" value="Thiamin_PyroPKinase_B1-bd"/>
</dbReference>
<dbReference type="GO" id="GO:0005524">
    <property type="term" value="F:ATP binding"/>
    <property type="evidence" value="ECO:0007669"/>
    <property type="project" value="UniProtKB-KW"/>
</dbReference>
<keyword evidence="1 7" id="KW-0808">Transferase</keyword>
<organism evidence="7 8">
    <name type="scientific">Collinsella tanakaei</name>
    <dbReference type="NCBI Taxonomy" id="626935"/>
    <lineage>
        <taxon>Bacteria</taxon>
        <taxon>Bacillati</taxon>
        <taxon>Actinomycetota</taxon>
        <taxon>Coriobacteriia</taxon>
        <taxon>Coriobacteriales</taxon>
        <taxon>Coriobacteriaceae</taxon>
        <taxon>Collinsella</taxon>
    </lineage>
</organism>
<dbReference type="Pfam" id="PF04265">
    <property type="entry name" value="TPK_B1_binding"/>
    <property type="match status" value="1"/>
</dbReference>
<dbReference type="SMART" id="SM00983">
    <property type="entry name" value="TPK_B1_binding"/>
    <property type="match status" value="1"/>
</dbReference>
<dbReference type="GO" id="GO:0016301">
    <property type="term" value="F:kinase activity"/>
    <property type="evidence" value="ECO:0007669"/>
    <property type="project" value="UniProtKB-KW"/>
</dbReference>
<evidence type="ECO:0000313" key="7">
    <source>
        <dbReference type="EMBL" id="RGL08235.1"/>
    </source>
</evidence>
<evidence type="ECO:0000256" key="3">
    <source>
        <dbReference type="ARBA" id="ARBA00022777"/>
    </source>
</evidence>
<dbReference type="InterPro" id="IPR053149">
    <property type="entry name" value="TPK"/>
</dbReference>
<proteinExistence type="predicted"/>
<dbReference type="GO" id="GO:0006772">
    <property type="term" value="P:thiamine metabolic process"/>
    <property type="evidence" value="ECO:0007669"/>
    <property type="project" value="UniProtKB-UniRule"/>
</dbReference>
<feature type="domain" description="Thiamin pyrophosphokinase thiamin-binding" evidence="6">
    <location>
        <begin position="157"/>
        <end position="215"/>
    </location>
</feature>
<evidence type="ECO:0000256" key="4">
    <source>
        <dbReference type="ARBA" id="ARBA00022840"/>
    </source>
</evidence>
<dbReference type="Proteomes" id="UP000260943">
    <property type="component" value="Unassembled WGS sequence"/>
</dbReference>
<dbReference type="PANTHER" id="PTHR41299">
    <property type="entry name" value="THIAMINE PYROPHOSPHOKINASE"/>
    <property type="match status" value="1"/>
</dbReference>
<dbReference type="InterPro" id="IPR007371">
    <property type="entry name" value="TPK_catalytic"/>
</dbReference>
<dbReference type="GO" id="GO:0009229">
    <property type="term" value="P:thiamine diphosphate biosynthetic process"/>
    <property type="evidence" value="ECO:0007669"/>
    <property type="project" value="InterPro"/>
</dbReference>
<dbReference type="PANTHER" id="PTHR41299:SF1">
    <property type="entry name" value="THIAMINE PYROPHOSPHOKINASE"/>
    <property type="match status" value="1"/>
</dbReference>
<keyword evidence="4" id="KW-0067">ATP-binding</keyword>
<dbReference type="GO" id="GO:0004788">
    <property type="term" value="F:thiamine diphosphokinase activity"/>
    <property type="evidence" value="ECO:0007669"/>
    <property type="project" value="UniProtKB-UniRule"/>
</dbReference>
<dbReference type="Gene3D" id="3.40.50.10240">
    <property type="entry name" value="Thiamin pyrophosphokinase, catalytic domain"/>
    <property type="match status" value="1"/>
</dbReference>
<dbReference type="EMBL" id="QSRJ01000011">
    <property type="protein sequence ID" value="RGL08235.1"/>
    <property type="molecule type" value="Genomic_DNA"/>
</dbReference>
<dbReference type="NCBIfam" id="TIGR01378">
    <property type="entry name" value="thi_PPkinase"/>
    <property type="match status" value="1"/>
</dbReference>
<dbReference type="EC" id="2.7.6.2" evidence="5"/>
<dbReference type="SUPFAM" id="SSF63999">
    <property type="entry name" value="Thiamin pyrophosphokinase, catalytic domain"/>
    <property type="match status" value="1"/>
</dbReference>
<evidence type="ECO:0000256" key="1">
    <source>
        <dbReference type="ARBA" id="ARBA00022679"/>
    </source>
</evidence>
<keyword evidence="3 7" id="KW-0418">Kinase</keyword>
<dbReference type="GO" id="GO:0030975">
    <property type="term" value="F:thiamine binding"/>
    <property type="evidence" value="ECO:0007669"/>
    <property type="project" value="InterPro"/>
</dbReference>
<keyword evidence="2" id="KW-0547">Nucleotide-binding</keyword>
<comment type="caution">
    <text evidence="7">The sequence shown here is derived from an EMBL/GenBank/DDBJ whole genome shotgun (WGS) entry which is preliminary data.</text>
</comment>
<dbReference type="AlphaFoldDB" id="A0A3E4QPU1"/>
<dbReference type="InterPro" id="IPR036759">
    <property type="entry name" value="TPK_catalytic_sf"/>
</dbReference>
<dbReference type="CDD" id="cd07995">
    <property type="entry name" value="TPK"/>
    <property type="match status" value="1"/>
</dbReference>
<evidence type="ECO:0000259" key="6">
    <source>
        <dbReference type="SMART" id="SM00983"/>
    </source>
</evidence>
<reference evidence="7 8" key="1">
    <citation type="submission" date="2018-08" db="EMBL/GenBank/DDBJ databases">
        <title>A genome reference for cultivated species of the human gut microbiota.</title>
        <authorList>
            <person name="Zou Y."/>
            <person name="Xue W."/>
            <person name="Luo G."/>
        </authorList>
    </citation>
    <scope>NUCLEOTIDE SEQUENCE [LARGE SCALE GENOMIC DNA]</scope>
    <source>
        <strain evidence="7 8">TF08-14</strain>
    </source>
</reference>